<dbReference type="EMBL" id="JAAOAK010000085">
    <property type="protein sequence ID" value="KAF5690742.1"/>
    <property type="molecule type" value="Genomic_DNA"/>
</dbReference>
<gene>
    <name evidence="1" type="ORF">FDENT_3746</name>
</gene>
<dbReference type="PANTHER" id="PTHR43040:SF1">
    <property type="entry name" value="RIBONUCLEASE D"/>
    <property type="match status" value="1"/>
</dbReference>
<dbReference type="Proteomes" id="UP000562682">
    <property type="component" value="Unassembled WGS sequence"/>
</dbReference>
<name>A0A8H5UQB2_9HYPO</name>
<dbReference type="PANTHER" id="PTHR43040">
    <property type="entry name" value="RIBONUCLEASE D"/>
    <property type="match status" value="1"/>
</dbReference>
<protein>
    <submittedName>
        <fullName evidence="1">Uncharacterized protein</fullName>
    </submittedName>
</protein>
<sequence>MISSLADLKDFIDSIPESATLYLDLGGKDPSRNRTISIITILIHETKITKLIDIQTLGGTAFATLGTNKKTLRDILEDPEISKPFWGLLENASCAGNKKYFRGLDIYVEKDLKLVFMELHRWAAIKRATKALMQTSQNSPIASNTMNTTFENLSYQAMTLIDLVFEKVEAVRETAPPMPSQEEVDNLLSYLKRLNNHMTRMIEQTDGPEQELKLEAVVTQANEVMLEVDNMQFAIWLLDPDRPCKSIHGVVRDNPLIHKIYQ</sequence>
<proteinExistence type="predicted"/>
<dbReference type="AlphaFoldDB" id="A0A8H5UQB2"/>
<evidence type="ECO:0000313" key="2">
    <source>
        <dbReference type="Proteomes" id="UP000562682"/>
    </source>
</evidence>
<evidence type="ECO:0000313" key="1">
    <source>
        <dbReference type="EMBL" id="KAF5690742.1"/>
    </source>
</evidence>
<accession>A0A8H5UQB2</accession>
<reference evidence="1 2" key="1">
    <citation type="submission" date="2020-05" db="EMBL/GenBank/DDBJ databases">
        <title>Identification and distribution of gene clusters putatively required for synthesis of sphingolipid metabolism inhibitors in phylogenetically diverse species of the filamentous fungus Fusarium.</title>
        <authorList>
            <person name="Kim H.-S."/>
            <person name="Busman M."/>
            <person name="Brown D.W."/>
            <person name="Divon H."/>
            <person name="Uhlig S."/>
            <person name="Proctor R.H."/>
        </authorList>
    </citation>
    <scope>NUCLEOTIDE SEQUENCE [LARGE SCALE GENOMIC DNA]</scope>
    <source>
        <strain evidence="1 2">NRRL 25311</strain>
    </source>
</reference>
<comment type="caution">
    <text evidence="1">The sequence shown here is derived from an EMBL/GenBank/DDBJ whole genome shotgun (WGS) entry which is preliminary data.</text>
</comment>
<organism evidence="1 2">
    <name type="scientific">Fusarium denticulatum</name>
    <dbReference type="NCBI Taxonomy" id="48507"/>
    <lineage>
        <taxon>Eukaryota</taxon>
        <taxon>Fungi</taxon>
        <taxon>Dikarya</taxon>
        <taxon>Ascomycota</taxon>
        <taxon>Pezizomycotina</taxon>
        <taxon>Sordariomycetes</taxon>
        <taxon>Hypocreomycetidae</taxon>
        <taxon>Hypocreales</taxon>
        <taxon>Nectriaceae</taxon>
        <taxon>Fusarium</taxon>
        <taxon>Fusarium fujikuroi species complex</taxon>
    </lineage>
</organism>
<keyword evidence="2" id="KW-1185">Reference proteome</keyword>